<dbReference type="FunFam" id="3.40.50.300:FF:000166">
    <property type="entry name" value="vesicle-fusing ATPase isoform X1"/>
    <property type="match status" value="1"/>
</dbReference>
<feature type="domain" description="AAA+ ATPase" evidence="6">
    <location>
        <begin position="220"/>
        <end position="367"/>
    </location>
</feature>
<dbReference type="InterPro" id="IPR041569">
    <property type="entry name" value="AAA_lid_3"/>
</dbReference>
<dbReference type="GO" id="GO:0035494">
    <property type="term" value="P:SNARE complex disassembly"/>
    <property type="evidence" value="ECO:0007669"/>
    <property type="project" value="InterPro"/>
</dbReference>
<evidence type="ECO:0000256" key="2">
    <source>
        <dbReference type="ARBA" id="ARBA00022448"/>
    </source>
</evidence>
<dbReference type="GO" id="GO:0016887">
    <property type="term" value="F:ATP hydrolysis activity"/>
    <property type="evidence" value="ECO:0007669"/>
    <property type="project" value="InterPro"/>
</dbReference>
<dbReference type="GO" id="GO:0043001">
    <property type="term" value="P:Golgi to plasma membrane protein transport"/>
    <property type="evidence" value="ECO:0007669"/>
    <property type="project" value="TreeGrafter"/>
</dbReference>
<evidence type="ECO:0000259" key="6">
    <source>
        <dbReference type="SMART" id="SM00382"/>
    </source>
</evidence>
<dbReference type="SUPFAM" id="SSF52540">
    <property type="entry name" value="P-loop containing nucleoside triphosphate hydrolases"/>
    <property type="match status" value="2"/>
</dbReference>
<dbReference type="GO" id="GO:0006891">
    <property type="term" value="P:intra-Golgi vesicle-mediated transport"/>
    <property type="evidence" value="ECO:0007669"/>
    <property type="project" value="TreeGrafter"/>
</dbReference>
<keyword evidence="3" id="KW-0547">Nucleotide-binding</keyword>
<dbReference type="Pfam" id="PF17862">
    <property type="entry name" value="AAA_lid_3"/>
    <property type="match status" value="1"/>
</dbReference>
<dbReference type="GO" id="GO:0005524">
    <property type="term" value="F:ATP binding"/>
    <property type="evidence" value="ECO:0007669"/>
    <property type="project" value="UniProtKB-KW"/>
</dbReference>
<dbReference type="InterPro" id="IPR027417">
    <property type="entry name" value="P-loop_NTPase"/>
</dbReference>
<dbReference type="FunFam" id="1.10.8.60:FF:000127">
    <property type="entry name" value="Vesicular-fusion protein SEC18"/>
    <property type="match status" value="1"/>
</dbReference>
<evidence type="ECO:0000256" key="5">
    <source>
        <dbReference type="ARBA" id="ARBA00022927"/>
    </source>
</evidence>
<evidence type="ECO:0000256" key="1">
    <source>
        <dbReference type="ARBA" id="ARBA00006914"/>
    </source>
</evidence>
<protein>
    <submittedName>
        <fullName evidence="7">N-ethylmaleimide-sensitive fusion protein</fullName>
    </submittedName>
</protein>
<dbReference type="SMART" id="SM00382">
    <property type="entry name" value="AAA"/>
    <property type="match status" value="2"/>
</dbReference>
<keyword evidence="4" id="KW-0067">ATP-binding</keyword>
<dbReference type="InterPro" id="IPR029067">
    <property type="entry name" value="CDC48_domain_2-like_sf"/>
</dbReference>
<dbReference type="InterPro" id="IPR003593">
    <property type="entry name" value="AAA+_ATPase"/>
</dbReference>
<gene>
    <name evidence="7" type="ORF">Edafosvirus4_46</name>
</gene>
<proteinExistence type="inferred from homology"/>
<name>A0A3G4ZT26_9VIRU</name>
<dbReference type="PANTHER" id="PTHR23078:SF3">
    <property type="entry name" value="VESICLE-FUSING ATPASE"/>
    <property type="match status" value="1"/>
</dbReference>
<evidence type="ECO:0000313" key="7">
    <source>
        <dbReference type="EMBL" id="AYV78062.1"/>
    </source>
</evidence>
<keyword evidence="5" id="KW-0653">Protein transport</keyword>
<sequence length="711" mass="80704">MPTNKVYTNNPTLKSNITDTIKYVQFNTSKIVYIIDHGDDTKNNEIRLNRIQKLQLLGPLGEEESGDNKEILGLYWKPSPENICTDVVFQLKRFNMQTRLHKIFNDDNLIENVISNFKDHVFIKNQIVLMMIDEIPYEIKVKEFKTNGSTIHALLNNETNILFESIDPTITIKSVGMKLLWNFEQFGIGGLNEQFSKIIRQVFSSRFFPPEYMEEYGVKHVKGMLLYGPPGTGKTLIARQMGKMLNIDDKNIKLVNGPEVLNKFVGESEKNIRDLFGNAEADQKLYGNKSPLHLIILDELDSIAKSRGTSDGPVADTVINQLLAKVDGVTPLNNILVIGMTNRKDMLDPALLRPGRLEVHVEIGLPNETGRLQIFKIHTQKMATNKLLSPNVDFNILAKVTKNYSGAEIESVVKSARSFALSEKIKLDKEGKHEKKKGVKDEKAIITMKHFESALEEVLPAYGSETFDLDKLYPKGFDIWGPVFEKFYDKICDTISQTYDTNRLTSMLLHGTVSGCGKTALVATITKKYKEKIPFIRFIRPVDLITLTERQKVDRLSKIFYDATKSPHSLIVLDNIDEIMEYSNIGARFSMIIYQALKALIGETSKNTKLLILATTSNQDMLDRLDFIKLFDYNYHIPVFTDSKTIYDYLGSKEIKINHSDDNNITTTNIPIRKMLTLVEMCKKSPVLDTAIFDEFALSLGLGSLLEEEVP</sequence>
<dbReference type="Gene3D" id="1.10.8.60">
    <property type="match status" value="1"/>
</dbReference>
<dbReference type="EMBL" id="MK072069">
    <property type="protein sequence ID" value="AYV78062.1"/>
    <property type="molecule type" value="Genomic_DNA"/>
</dbReference>
<evidence type="ECO:0000256" key="3">
    <source>
        <dbReference type="ARBA" id="ARBA00022741"/>
    </source>
</evidence>
<accession>A0A3G4ZT26</accession>
<dbReference type="SUPFAM" id="SSF54585">
    <property type="entry name" value="Cdc48 domain 2-like"/>
    <property type="match status" value="1"/>
</dbReference>
<dbReference type="Pfam" id="PF00004">
    <property type="entry name" value="AAA"/>
    <property type="match status" value="2"/>
</dbReference>
<dbReference type="PROSITE" id="PS00674">
    <property type="entry name" value="AAA"/>
    <property type="match status" value="1"/>
</dbReference>
<organism evidence="7">
    <name type="scientific">Edafosvirus sp</name>
    <dbReference type="NCBI Taxonomy" id="2487765"/>
    <lineage>
        <taxon>Viruses</taxon>
        <taxon>Varidnaviria</taxon>
        <taxon>Bamfordvirae</taxon>
        <taxon>Nucleocytoviricota</taxon>
        <taxon>Megaviricetes</taxon>
        <taxon>Imitervirales</taxon>
        <taxon>Mimiviridae</taxon>
        <taxon>Klosneuvirinae</taxon>
    </lineage>
</organism>
<dbReference type="InterPro" id="IPR003959">
    <property type="entry name" value="ATPase_AAA_core"/>
</dbReference>
<dbReference type="FunFam" id="3.40.50.300:FF:000154">
    <property type="entry name" value="Vesicle-fusing ATPase 1"/>
    <property type="match status" value="1"/>
</dbReference>
<dbReference type="InterPro" id="IPR003960">
    <property type="entry name" value="ATPase_AAA_CS"/>
</dbReference>
<evidence type="ECO:0000256" key="4">
    <source>
        <dbReference type="ARBA" id="ARBA00022840"/>
    </source>
</evidence>
<reference evidence="7" key="1">
    <citation type="submission" date="2018-10" db="EMBL/GenBank/DDBJ databases">
        <title>Hidden diversity of soil giant viruses.</title>
        <authorList>
            <person name="Schulz F."/>
            <person name="Alteio L."/>
            <person name="Goudeau D."/>
            <person name="Ryan E.M."/>
            <person name="Malmstrom R.R."/>
            <person name="Blanchard J."/>
            <person name="Woyke T."/>
        </authorList>
    </citation>
    <scope>NUCLEOTIDE SEQUENCE</scope>
    <source>
        <strain evidence="7">EDV1</strain>
    </source>
</reference>
<comment type="similarity">
    <text evidence="1">Belongs to the AAA ATPase family.</text>
</comment>
<dbReference type="InterPro" id="IPR039812">
    <property type="entry name" value="Vesicle-fus_ATPase"/>
</dbReference>
<dbReference type="Gene3D" id="3.40.50.300">
    <property type="entry name" value="P-loop containing nucleotide triphosphate hydrolases"/>
    <property type="match status" value="2"/>
</dbReference>
<feature type="domain" description="AAA+ ATPase" evidence="6">
    <location>
        <begin position="503"/>
        <end position="641"/>
    </location>
</feature>
<dbReference type="PANTHER" id="PTHR23078">
    <property type="entry name" value="VESICULAR-FUSION PROTEIN NSF"/>
    <property type="match status" value="1"/>
</dbReference>
<keyword evidence="2" id="KW-0813">Transport</keyword>